<dbReference type="GeneID" id="70080380"/>
<dbReference type="RefSeq" id="YP_010245859.1">
    <property type="nucleotide sequence ID" value="NC_060131.1"/>
</dbReference>
<organism evidence="1 2">
    <name type="scientific">Gordonia phage Neville</name>
    <dbReference type="NCBI Taxonomy" id="2301693"/>
    <lineage>
        <taxon>Viruses</taxon>
        <taxon>Duplodnaviria</taxon>
        <taxon>Heunggongvirae</taxon>
        <taxon>Uroviricota</taxon>
        <taxon>Caudoviricetes</taxon>
        <taxon>Deeyouvirinae</taxon>
        <taxon>Nevillevirus</taxon>
        <taxon>Nevillevirus neville</taxon>
    </lineage>
</organism>
<dbReference type="Proteomes" id="UP000261731">
    <property type="component" value="Segment"/>
</dbReference>
<keyword evidence="2" id="KW-1185">Reference proteome</keyword>
<gene>
    <name evidence="1" type="primary">3</name>
    <name evidence="1" type="ORF">SEA_NEVILLE_3</name>
</gene>
<protein>
    <submittedName>
        <fullName evidence="1">Uncharacterized protein</fullName>
    </submittedName>
</protein>
<name>A0A385DY78_9CAUD</name>
<proteinExistence type="predicted"/>
<dbReference type="EMBL" id="MH651182">
    <property type="protein sequence ID" value="AXQ64490.1"/>
    <property type="molecule type" value="Genomic_DNA"/>
</dbReference>
<evidence type="ECO:0000313" key="2">
    <source>
        <dbReference type="Proteomes" id="UP000261731"/>
    </source>
</evidence>
<sequence length="64" mass="7186">MKTLHPTEENIQDLHSVLERLDDCEHGDSPLVEFLRHVLHVLQTGESVTVCATSSTERIPNPLP</sequence>
<reference evidence="1 2" key="1">
    <citation type="submission" date="2018-07" db="EMBL/GenBank/DDBJ databases">
        <authorList>
            <person name="Bragdon E."/>
            <person name="Orellana H."/>
            <person name="Sterchele H."/>
            <person name="Molloy S.D."/>
            <person name="Garlena R.A."/>
            <person name="Russell D.A."/>
            <person name="Pope W.H."/>
            <person name="Jacobs-Sera D."/>
            <person name="Hatfull G.F."/>
        </authorList>
    </citation>
    <scope>NUCLEOTIDE SEQUENCE [LARGE SCALE GENOMIC DNA]</scope>
</reference>
<evidence type="ECO:0000313" key="1">
    <source>
        <dbReference type="EMBL" id="AXQ64490.1"/>
    </source>
</evidence>
<dbReference type="KEGG" id="vg:70080380"/>
<accession>A0A385DY78</accession>